<evidence type="ECO:0000256" key="5">
    <source>
        <dbReference type="ARBA" id="ARBA00023136"/>
    </source>
</evidence>
<dbReference type="STRING" id="504486.SAMN05660703_1639"/>
<feature type="domain" description="ResB-like" evidence="8">
    <location>
        <begin position="363"/>
        <end position="433"/>
    </location>
</feature>
<feature type="transmembrane region" description="Helical" evidence="6">
    <location>
        <begin position="947"/>
        <end position="966"/>
    </location>
</feature>
<comment type="subcellular location">
    <subcellularLocation>
        <location evidence="1">Membrane</location>
        <topology evidence="1">Multi-pass membrane protein</topology>
    </subcellularLocation>
</comment>
<proteinExistence type="predicted"/>
<keyword evidence="10" id="KW-1185">Reference proteome</keyword>
<dbReference type="InterPro" id="IPR002541">
    <property type="entry name" value="Cyt_c_assembly"/>
</dbReference>
<dbReference type="Pfam" id="PF05140">
    <property type="entry name" value="ResB"/>
    <property type="match status" value="1"/>
</dbReference>
<dbReference type="GO" id="GO:0020037">
    <property type="term" value="F:heme binding"/>
    <property type="evidence" value="ECO:0007669"/>
    <property type="project" value="InterPro"/>
</dbReference>
<dbReference type="GO" id="GO:0017004">
    <property type="term" value="P:cytochrome complex assembly"/>
    <property type="evidence" value="ECO:0007669"/>
    <property type="project" value="UniProtKB-KW"/>
</dbReference>
<accession>A0A1W1ZYQ8</accession>
<keyword evidence="5 6" id="KW-0472">Membrane</keyword>
<evidence type="ECO:0000313" key="9">
    <source>
        <dbReference type="EMBL" id="SMC53342.1"/>
    </source>
</evidence>
<keyword evidence="3" id="KW-0201">Cytochrome c-type biogenesis</keyword>
<reference evidence="9 10" key="1">
    <citation type="submission" date="2017-04" db="EMBL/GenBank/DDBJ databases">
        <authorList>
            <person name="Afonso C.L."/>
            <person name="Miller P.J."/>
            <person name="Scott M.A."/>
            <person name="Spackman E."/>
            <person name="Goraichik I."/>
            <person name="Dimitrov K.M."/>
            <person name="Suarez D.L."/>
            <person name="Swayne D.E."/>
        </authorList>
    </citation>
    <scope>NUCLEOTIDE SEQUENCE [LARGE SCALE GENOMIC DNA]</scope>
    <source>
        <strain evidence="9 10">DSM 21164</strain>
    </source>
</reference>
<name>A0A1W1ZYQ8_9FLAO</name>
<feature type="transmembrane region" description="Helical" evidence="6">
    <location>
        <begin position="986"/>
        <end position="1004"/>
    </location>
</feature>
<evidence type="ECO:0000256" key="2">
    <source>
        <dbReference type="ARBA" id="ARBA00022692"/>
    </source>
</evidence>
<evidence type="ECO:0000313" key="10">
    <source>
        <dbReference type="Proteomes" id="UP000192360"/>
    </source>
</evidence>
<feature type="transmembrane region" description="Helical" evidence="6">
    <location>
        <begin position="899"/>
        <end position="927"/>
    </location>
</feature>
<keyword evidence="4 6" id="KW-1133">Transmembrane helix</keyword>
<feature type="transmembrane region" description="Helical" evidence="6">
    <location>
        <begin position="62"/>
        <end position="83"/>
    </location>
</feature>
<gene>
    <name evidence="9" type="ORF">SAMN05660703_1639</name>
</gene>
<evidence type="ECO:0000256" key="4">
    <source>
        <dbReference type="ARBA" id="ARBA00022989"/>
    </source>
</evidence>
<feature type="transmembrane region" description="Helical" evidence="6">
    <location>
        <begin position="862"/>
        <end position="879"/>
    </location>
</feature>
<feature type="transmembrane region" description="Helical" evidence="6">
    <location>
        <begin position="776"/>
        <end position="795"/>
    </location>
</feature>
<dbReference type="EMBL" id="FWXO01000002">
    <property type="protein sequence ID" value="SMC53342.1"/>
    <property type="molecule type" value="Genomic_DNA"/>
</dbReference>
<feature type="transmembrane region" description="Helical" evidence="6">
    <location>
        <begin position="1011"/>
        <end position="1031"/>
    </location>
</feature>
<feature type="transmembrane region" description="Helical" evidence="6">
    <location>
        <begin position="807"/>
        <end position="829"/>
    </location>
</feature>
<organism evidence="9 10">
    <name type="scientific">Cellulophaga tyrosinoxydans</name>
    <dbReference type="NCBI Taxonomy" id="504486"/>
    <lineage>
        <taxon>Bacteria</taxon>
        <taxon>Pseudomonadati</taxon>
        <taxon>Bacteroidota</taxon>
        <taxon>Flavobacteriia</taxon>
        <taxon>Flavobacteriales</taxon>
        <taxon>Flavobacteriaceae</taxon>
        <taxon>Cellulophaga</taxon>
    </lineage>
</organism>
<feature type="transmembrane region" description="Helical" evidence="6">
    <location>
        <begin position="450"/>
        <end position="469"/>
    </location>
</feature>
<evidence type="ECO:0000259" key="8">
    <source>
        <dbReference type="Pfam" id="PF05140"/>
    </source>
</evidence>
<evidence type="ECO:0000259" key="7">
    <source>
        <dbReference type="Pfam" id="PF01578"/>
    </source>
</evidence>
<feature type="transmembrane region" description="Helical" evidence="6">
    <location>
        <begin position="1051"/>
        <end position="1069"/>
    </location>
</feature>
<dbReference type="InterPro" id="IPR045062">
    <property type="entry name" value="Cyt_c_biogenesis_CcsA/CcmC"/>
</dbReference>
<feature type="transmembrane region" description="Helical" evidence="6">
    <location>
        <begin position="95"/>
        <end position="117"/>
    </location>
</feature>
<dbReference type="InterPro" id="IPR007816">
    <property type="entry name" value="ResB-like_domain"/>
</dbReference>
<feature type="transmembrane region" description="Helical" evidence="6">
    <location>
        <begin position="841"/>
        <end position="857"/>
    </location>
</feature>
<dbReference type="Proteomes" id="UP000192360">
    <property type="component" value="Unassembled WGS sequence"/>
</dbReference>
<sequence length="1077" mass="122770">MVLKDRTFAYQNSNGLFSMKALLKKFFFSTRLMSVLFIVFATAMAFGTFIESWYSTDTARIWIYNTIWFEAIMVFFVINFIGNMFRYQLFRKEKWAVLLLHLSWILIILGAFVTRYISYEGMMPIREGKTERVFYSDKTFISANIDGLIDGKKLRKPLEDDIIVTPEGIKSSLPWRNNFNGQDFKISFVEFIKGAEEGLIPDESGNEYLKIVEAGDGQRHDHYLENGKVASIHNVLFALNNATDGAINIFTNDSTYQIKSPFEGDFMRMADQFKGTLVKDSLQTLQLRSLYSTAGMQFVIPEPVIKGSYGIVKVPAAEINENTRDAIVVEIETNGEKVQQKLLGGKGDAEYSDIITVGGLEFSLRYGSKVYELPFGIKLNDFIAEKYPGTERGFSSFMSKVTVEDERPFDYDIYMNHVLDHKGYRFFQANFDPDEKGTGLSVNHDFWGTWITYIGYFLLYIGLMGIMFYGKTRFKDLTASLRKLNAKKVTTTIVLFFTVILGVNAQNEHSENDGHEHKAAPTVQQIDSMLQSTVVSKEHAENFGKLVIQDDGGRMKPINTYSSELLRKLSFKDKYNDLNSDQVLLSMMLNPAIWYNTEFIALDKKGVNDSIRKIIDIPSDQRYVKATDFFDANGQTKFEPFLDDAFNTTNPNKFQTDIKDTYLRLGLLNRALGGDIIKIFPLLEDENNKWISAVEYRSGKYQVNDSLYGNFITNAVPFYLITLKKAIKSGDYSQADKLLEAFKQNQKNHGTEVLPSDKKINAEVFYNKADIFNKLYRYYALTGLVMFFLLIFQILKDRKGLRIGINVFKVIIWALFILHTAGLILRWYISGHAPWSDAYESILYVSWATMGIGLAFSTRSNLTIASTAFVAAMLLWVAHGNWIDPAVANLQPVLDSYWLMIHVAVIVGSYGPLTVGMILGVVGLVLILMTNNKNKKRIEYNLKEITIVNEIVLTTGLVMLTIGNFLGGQWANESWGRYWGWDPKETWALVSIMVYAFVIHMRLVPGLRSRWLFNFMSVVAFASIMMTYFGVNFYLAGLHSYASGAQVITPAFVWYTVLGVLILGVLSFWKYKKHYSK</sequence>
<keyword evidence="2 6" id="KW-0812">Transmembrane</keyword>
<evidence type="ECO:0000256" key="6">
    <source>
        <dbReference type="SAM" id="Phobius"/>
    </source>
</evidence>
<feature type="transmembrane region" description="Helical" evidence="6">
    <location>
        <begin position="26"/>
        <end position="50"/>
    </location>
</feature>
<protein>
    <submittedName>
        <fullName evidence="9">Cytochrome c-type biogenesis protein CcsB</fullName>
    </submittedName>
</protein>
<dbReference type="AlphaFoldDB" id="A0A1W1ZYQ8"/>
<dbReference type="GO" id="GO:0005886">
    <property type="term" value="C:plasma membrane"/>
    <property type="evidence" value="ECO:0007669"/>
    <property type="project" value="TreeGrafter"/>
</dbReference>
<dbReference type="PANTHER" id="PTHR30071:SF1">
    <property type="entry name" value="CYTOCHROME B_B6 PROTEIN-RELATED"/>
    <property type="match status" value="1"/>
</dbReference>
<evidence type="ECO:0000256" key="1">
    <source>
        <dbReference type="ARBA" id="ARBA00004141"/>
    </source>
</evidence>
<evidence type="ECO:0000256" key="3">
    <source>
        <dbReference type="ARBA" id="ARBA00022748"/>
    </source>
</evidence>
<dbReference type="PANTHER" id="PTHR30071">
    <property type="entry name" value="HEME EXPORTER PROTEIN C"/>
    <property type="match status" value="1"/>
</dbReference>
<feature type="domain" description="Cytochrome c assembly protein" evidence="7">
    <location>
        <begin position="835"/>
        <end position="1039"/>
    </location>
</feature>
<dbReference type="Pfam" id="PF01578">
    <property type="entry name" value="Cytochrom_C_asm"/>
    <property type="match status" value="1"/>
</dbReference>